<gene>
    <name evidence="2" type="ORF">OCL97_05530</name>
</gene>
<dbReference type="Proteomes" id="UP001598130">
    <property type="component" value="Unassembled WGS sequence"/>
</dbReference>
<evidence type="ECO:0008006" key="4">
    <source>
        <dbReference type="Google" id="ProtNLM"/>
    </source>
</evidence>
<evidence type="ECO:0000313" key="3">
    <source>
        <dbReference type="Proteomes" id="UP001598130"/>
    </source>
</evidence>
<proteinExistence type="predicted"/>
<reference evidence="2 3" key="1">
    <citation type="submission" date="2022-09" db="EMBL/GenBank/DDBJ databases">
        <title>New species of Phenylobacterium.</title>
        <authorList>
            <person name="Mieszkin S."/>
        </authorList>
    </citation>
    <scope>NUCLEOTIDE SEQUENCE [LARGE SCALE GENOMIC DNA]</scope>
    <source>
        <strain evidence="2 3">HK31-G</strain>
    </source>
</reference>
<evidence type="ECO:0000313" key="2">
    <source>
        <dbReference type="EMBL" id="MFD3263428.1"/>
    </source>
</evidence>
<dbReference type="RefSeq" id="WP_377368344.1">
    <property type="nucleotide sequence ID" value="NZ_JAOTJD010000007.1"/>
</dbReference>
<dbReference type="EMBL" id="JAOTJD010000007">
    <property type="protein sequence ID" value="MFD3263428.1"/>
    <property type="molecule type" value="Genomic_DNA"/>
</dbReference>
<feature type="chain" id="PRO_5046598284" description="Glycine zipper domain-containing protein" evidence="1">
    <location>
        <begin position="22"/>
        <end position="75"/>
    </location>
</feature>
<protein>
    <recommendedName>
        <fullName evidence="4">Glycine zipper domain-containing protein</fullName>
    </recommendedName>
</protein>
<keyword evidence="3" id="KW-1185">Reference proteome</keyword>
<comment type="caution">
    <text evidence="2">The sequence shown here is derived from an EMBL/GenBank/DDBJ whole genome shotgun (WGS) entry which is preliminary data.</text>
</comment>
<organism evidence="2 3">
    <name type="scientific">Phenylobacterium ferrooxidans</name>
    <dbReference type="NCBI Taxonomy" id="2982689"/>
    <lineage>
        <taxon>Bacteria</taxon>
        <taxon>Pseudomonadati</taxon>
        <taxon>Pseudomonadota</taxon>
        <taxon>Alphaproteobacteria</taxon>
        <taxon>Caulobacterales</taxon>
        <taxon>Caulobacteraceae</taxon>
        <taxon>Phenylobacterium</taxon>
    </lineage>
</organism>
<sequence>MTIVRTAATAALLAALGLSQAGCIAMAAGAVVGTAVGVTASAVGMTAKGAGMVVGAVIPGDGKDEDEERDDRKRR</sequence>
<name>A0ABW6CRH4_9CAUL</name>
<evidence type="ECO:0000256" key="1">
    <source>
        <dbReference type="SAM" id="SignalP"/>
    </source>
</evidence>
<keyword evidence="1" id="KW-0732">Signal</keyword>
<accession>A0ABW6CRH4</accession>
<feature type="signal peptide" evidence="1">
    <location>
        <begin position="1"/>
        <end position="21"/>
    </location>
</feature>